<feature type="region of interest" description="N-terminal hotdog fold" evidence="3">
    <location>
        <begin position="521"/>
        <end position="647"/>
    </location>
</feature>
<dbReference type="PANTHER" id="PTHR43775">
    <property type="entry name" value="FATTY ACID SYNTHASE"/>
    <property type="match status" value="1"/>
</dbReference>
<dbReference type="InterPro" id="IPR057326">
    <property type="entry name" value="KR_dom"/>
</dbReference>
<evidence type="ECO:0000256" key="1">
    <source>
        <dbReference type="ARBA" id="ARBA00022450"/>
    </source>
</evidence>
<dbReference type="EMBL" id="VWOX01000001">
    <property type="protein sequence ID" value="KAA5546972.1"/>
    <property type="molecule type" value="Genomic_DNA"/>
</dbReference>
<organism evidence="5 6">
    <name type="scientific">Roseiconus nitratireducens</name>
    <dbReference type="NCBI Taxonomy" id="2605748"/>
    <lineage>
        <taxon>Bacteria</taxon>
        <taxon>Pseudomonadati</taxon>
        <taxon>Planctomycetota</taxon>
        <taxon>Planctomycetia</taxon>
        <taxon>Pirellulales</taxon>
        <taxon>Pirellulaceae</taxon>
        <taxon>Roseiconus</taxon>
    </lineage>
</organism>
<dbReference type="SMART" id="SM00822">
    <property type="entry name" value="PKS_KR"/>
    <property type="match status" value="1"/>
</dbReference>
<dbReference type="Pfam" id="PF08659">
    <property type="entry name" value="KR"/>
    <property type="match status" value="1"/>
</dbReference>
<dbReference type="GO" id="GO:0006633">
    <property type="term" value="P:fatty acid biosynthetic process"/>
    <property type="evidence" value="ECO:0007669"/>
    <property type="project" value="TreeGrafter"/>
</dbReference>
<sequence length="817" mass="89048">MPTSPTFHGKALVLGDNDLADSLVARLRQSGVPVDHLKSPALSTLDAQLQELWQSGVSLHVFLTTAHDADANWAADDPIGFRRRREPGLQVPYRLCQLWMQRVIDAEQMDDATLVTVVRGGGRLGISPLDGSPDQVSLETGSMSGLTKAMSIEAWVRGYRDTPMLVIDPARDQSPNEIVDGVWRELAVPSYDEEVVVSPDGRTVVSGRHTPLPSGAGSQHPGNTRYPLTPGGVWVVAGGGRGITAMTAMALAERHDLSLHLLGMAPTPNIDAETRDHAIRDRADLRRVTMRRVQAAGDNPVKHWRQMEKAIEIDLTLRECERRGIQATYHSVDISDSDAVENALEIIRRTDGPIRGVIQGAGSGQDARFDRKRPDKVDQCLSAKIDGTVALAHATRQDPLEWFVGFGSISGRFGANGHTDYSAANDMLAKLIGGLGRRRPTTRCVTFHWHAWGDIGMATKPEAKLALDMIGMNFMPATEGLEHFLNELERGGDASEVLITDRRYIRKFFQGGEDEVPFSAPMLLPNRRGDAETPIAHTSEFTVTLDPTHDRFLNQHLVSGTPTLPMAMAVELIAEAAQIDSGRPVTALTEVRAIAPLKVPGDDAFAVELFHAPDQPSRWTLACDLRRRDGRLVQSRRPHFEAIAAHQQTTADDWTHSPENGRRLQIDMNWVEYLPPEAPVFHGQELRCLRKIGFTHDPAGSGAPLAVGTIVAPSPSHLAGDHRPLSGWITSPATVDAMLYAAGMLAGSVAARPSLPISIGRMDLGRLPLPGERVHVTARWLGELEGGRGGRLSVLAVGDNDQLIARLGDYRIGWLAS</sequence>
<dbReference type="RefSeq" id="WP_150074079.1">
    <property type="nucleotide sequence ID" value="NZ_VWOX01000001.1"/>
</dbReference>
<gene>
    <name evidence="5" type="ORF">FYK55_00690</name>
</gene>
<proteinExistence type="predicted"/>
<keyword evidence="2" id="KW-0597">Phosphoprotein</keyword>
<keyword evidence="1" id="KW-0596">Phosphopantetheine</keyword>
<dbReference type="Gene3D" id="3.10.129.110">
    <property type="entry name" value="Polyketide synthase dehydratase"/>
    <property type="match status" value="1"/>
</dbReference>
<dbReference type="InterPro" id="IPR042104">
    <property type="entry name" value="PKS_dehydratase_sf"/>
</dbReference>
<dbReference type="SUPFAM" id="SSF51735">
    <property type="entry name" value="NAD(P)-binding Rossmann-fold domains"/>
    <property type="match status" value="1"/>
</dbReference>
<dbReference type="PROSITE" id="PS52019">
    <property type="entry name" value="PKS_MFAS_DH"/>
    <property type="match status" value="1"/>
</dbReference>
<dbReference type="InterPro" id="IPR050091">
    <property type="entry name" value="PKS_NRPS_Biosynth_Enz"/>
</dbReference>
<dbReference type="Gene3D" id="3.40.50.720">
    <property type="entry name" value="NAD(P)-binding Rossmann-like Domain"/>
    <property type="match status" value="1"/>
</dbReference>
<dbReference type="InterPro" id="IPR049552">
    <property type="entry name" value="PKS_DH_N"/>
</dbReference>
<evidence type="ECO:0000256" key="2">
    <source>
        <dbReference type="ARBA" id="ARBA00022553"/>
    </source>
</evidence>
<dbReference type="GO" id="GO:0005886">
    <property type="term" value="C:plasma membrane"/>
    <property type="evidence" value="ECO:0007669"/>
    <property type="project" value="TreeGrafter"/>
</dbReference>
<dbReference type="InterPro" id="IPR049900">
    <property type="entry name" value="PKS_mFAS_DH"/>
</dbReference>
<dbReference type="Proteomes" id="UP000324479">
    <property type="component" value="Unassembled WGS sequence"/>
</dbReference>
<evidence type="ECO:0000313" key="5">
    <source>
        <dbReference type="EMBL" id="KAA5546972.1"/>
    </source>
</evidence>
<evidence type="ECO:0000256" key="3">
    <source>
        <dbReference type="PROSITE-ProRule" id="PRU01363"/>
    </source>
</evidence>
<feature type="region of interest" description="C-terminal hotdog fold" evidence="3">
    <location>
        <begin position="661"/>
        <end position="817"/>
    </location>
</feature>
<evidence type="ECO:0000259" key="4">
    <source>
        <dbReference type="PROSITE" id="PS52019"/>
    </source>
</evidence>
<evidence type="ECO:0000313" key="6">
    <source>
        <dbReference type="Proteomes" id="UP000324479"/>
    </source>
</evidence>
<dbReference type="InterPro" id="IPR013968">
    <property type="entry name" value="PKS_KR"/>
</dbReference>
<dbReference type="InterPro" id="IPR036291">
    <property type="entry name" value="NAD(P)-bd_dom_sf"/>
</dbReference>
<dbReference type="GO" id="GO:0004312">
    <property type="term" value="F:fatty acid synthase activity"/>
    <property type="evidence" value="ECO:0007669"/>
    <property type="project" value="TreeGrafter"/>
</dbReference>
<feature type="active site" description="Proton acceptor; for dehydratase activity" evidence="3">
    <location>
        <position position="556"/>
    </location>
</feature>
<dbReference type="GO" id="GO:0005737">
    <property type="term" value="C:cytoplasm"/>
    <property type="evidence" value="ECO:0007669"/>
    <property type="project" value="TreeGrafter"/>
</dbReference>
<comment type="caution">
    <text evidence="5">The sequence shown here is derived from an EMBL/GenBank/DDBJ whole genome shotgun (WGS) entry which is preliminary data.</text>
</comment>
<dbReference type="GO" id="GO:0071770">
    <property type="term" value="P:DIM/DIP cell wall layer assembly"/>
    <property type="evidence" value="ECO:0007669"/>
    <property type="project" value="TreeGrafter"/>
</dbReference>
<dbReference type="Pfam" id="PF21089">
    <property type="entry name" value="PKS_DH_N"/>
    <property type="match status" value="1"/>
</dbReference>
<dbReference type="CDD" id="cd08953">
    <property type="entry name" value="KR_2_SDR_x"/>
    <property type="match status" value="1"/>
</dbReference>
<protein>
    <submittedName>
        <fullName evidence="5">KR domain-containing protein</fullName>
    </submittedName>
</protein>
<dbReference type="AlphaFoldDB" id="A0A5M6DL46"/>
<accession>A0A5M6DL46</accession>
<reference evidence="5 6" key="1">
    <citation type="submission" date="2019-08" db="EMBL/GenBank/DDBJ databases">
        <authorList>
            <person name="Dhanesh K."/>
            <person name="Kumar G."/>
            <person name="Sasikala C."/>
            <person name="Venkata Ramana C."/>
        </authorList>
    </citation>
    <scope>NUCLEOTIDE SEQUENCE [LARGE SCALE GENOMIC DNA]</scope>
    <source>
        <strain evidence="5 6">JC645</strain>
    </source>
</reference>
<feature type="domain" description="PKS/mFAS DH" evidence="4">
    <location>
        <begin position="521"/>
        <end position="817"/>
    </location>
</feature>
<name>A0A5M6DL46_9BACT</name>
<keyword evidence="6" id="KW-1185">Reference proteome</keyword>
<dbReference type="PANTHER" id="PTHR43775:SF37">
    <property type="entry name" value="SI:DKEY-61P9.11"/>
    <property type="match status" value="1"/>
</dbReference>
<feature type="active site" description="Proton donor; for dehydratase activity" evidence="3">
    <location>
        <position position="736"/>
    </location>
</feature>